<dbReference type="EMBL" id="GBHO01018775">
    <property type="protein sequence ID" value="JAG24829.1"/>
    <property type="molecule type" value="Transcribed_RNA"/>
</dbReference>
<evidence type="ECO:0000313" key="2">
    <source>
        <dbReference type="EMBL" id="JAG24829.1"/>
    </source>
</evidence>
<organism evidence="1">
    <name type="scientific">Lygus hesperus</name>
    <name type="common">Western plant bug</name>
    <dbReference type="NCBI Taxonomy" id="30085"/>
    <lineage>
        <taxon>Eukaryota</taxon>
        <taxon>Metazoa</taxon>
        <taxon>Ecdysozoa</taxon>
        <taxon>Arthropoda</taxon>
        <taxon>Hexapoda</taxon>
        <taxon>Insecta</taxon>
        <taxon>Pterygota</taxon>
        <taxon>Neoptera</taxon>
        <taxon>Paraneoptera</taxon>
        <taxon>Hemiptera</taxon>
        <taxon>Heteroptera</taxon>
        <taxon>Panheteroptera</taxon>
        <taxon>Cimicomorpha</taxon>
        <taxon>Miridae</taxon>
        <taxon>Mirini</taxon>
        <taxon>Lygus</taxon>
    </lineage>
</organism>
<protein>
    <submittedName>
        <fullName evidence="1">Na(+)/H(+) antiporter subunit A</fullName>
    </submittedName>
</protein>
<dbReference type="AlphaFoldDB" id="A0A0A9XNT9"/>
<dbReference type="EMBL" id="GBHO01021197">
    <property type="protein sequence ID" value="JAG22407.1"/>
    <property type="molecule type" value="Transcribed_RNA"/>
</dbReference>
<reference evidence="1" key="2">
    <citation type="submission" date="2014-07" db="EMBL/GenBank/DDBJ databases">
        <authorList>
            <person name="Hull J."/>
        </authorList>
    </citation>
    <scope>NUCLEOTIDE SEQUENCE</scope>
</reference>
<sequence length="130" mass="14900">MLEESIRNYSFFKLNSSFYKMNASFFEMNSSFFKMNSPFIKRAQILKVIRAASGALENGGGRHAVFMQGRGNLLHVIPYLPHIFSMELPYLRMIAKPFLSFSCSLLFLAYLPKVEMSDSGSSFNDVIRFN</sequence>
<name>A0A0A9XNT9_LYGHE</name>
<accession>A0A0A9XNT9</accession>
<reference evidence="1" key="1">
    <citation type="journal article" date="2014" name="PLoS ONE">
        <title>Transcriptome-Based Identification of ABC Transporters in the Western Tarnished Plant Bug Lygus hesperus.</title>
        <authorList>
            <person name="Hull J.J."/>
            <person name="Chaney K."/>
            <person name="Geib S.M."/>
            <person name="Fabrick J.A."/>
            <person name="Brent C.S."/>
            <person name="Walsh D."/>
            <person name="Lavine L.C."/>
        </authorList>
    </citation>
    <scope>NUCLEOTIDE SEQUENCE</scope>
</reference>
<gene>
    <name evidence="1" type="primary">mrpA_1</name>
    <name evidence="3" type="synonym">mrpA_0</name>
    <name evidence="2" type="synonym">mrpA_2</name>
    <name evidence="3" type="ORF">CM83_97785</name>
    <name evidence="2" type="ORF">CM83_97807</name>
    <name evidence="1" type="ORF">CM83_97849</name>
</gene>
<dbReference type="EMBL" id="GBHO01015721">
    <property type="protein sequence ID" value="JAG27883.1"/>
    <property type="molecule type" value="Transcribed_RNA"/>
</dbReference>
<feature type="non-terminal residue" evidence="1">
    <location>
        <position position="130"/>
    </location>
</feature>
<evidence type="ECO:0000313" key="3">
    <source>
        <dbReference type="EMBL" id="JAG27883.1"/>
    </source>
</evidence>
<proteinExistence type="predicted"/>
<evidence type="ECO:0000313" key="1">
    <source>
        <dbReference type="EMBL" id="JAG22407.1"/>
    </source>
</evidence>